<accession>A0AAN7UMK6</accession>
<protein>
    <submittedName>
        <fullName evidence="2">Uncharacterized protein</fullName>
    </submittedName>
</protein>
<name>A0AAN7UMK6_9MYCE</name>
<organism evidence="2 3">
    <name type="scientific">Dictyostelium firmibasis</name>
    <dbReference type="NCBI Taxonomy" id="79012"/>
    <lineage>
        <taxon>Eukaryota</taxon>
        <taxon>Amoebozoa</taxon>
        <taxon>Evosea</taxon>
        <taxon>Eumycetozoa</taxon>
        <taxon>Dictyostelia</taxon>
        <taxon>Dictyosteliales</taxon>
        <taxon>Dictyosteliaceae</taxon>
        <taxon>Dictyostelium</taxon>
    </lineage>
</organism>
<feature type="region of interest" description="Disordered" evidence="1">
    <location>
        <begin position="305"/>
        <end position="358"/>
    </location>
</feature>
<dbReference type="EMBL" id="JAVFKY010000001">
    <property type="protein sequence ID" value="KAK5584763.1"/>
    <property type="molecule type" value="Genomic_DNA"/>
</dbReference>
<dbReference type="Proteomes" id="UP001344447">
    <property type="component" value="Unassembled WGS sequence"/>
</dbReference>
<proteinExistence type="predicted"/>
<feature type="compositionally biased region" description="Acidic residues" evidence="1">
    <location>
        <begin position="315"/>
        <end position="349"/>
    </location>
</feature>
<keyword evidence="3" id="KW-1185">Reference proteome</keyword>
<comment type="caution">
    <text evidence="2">The sequence shown here is derived from an EMBL/GenBank/DDBJ whole genome shotgun (WGS) entry which is preliminary data.</text>
</comment>
<gene>
    <name evidence="2" type="ORF">RB653_006380</name>
</gene>
<evidence type="ECO:0000313" key="3">
    <source>
        <dbReference type="Proteomes" id="UP001344447"/>
    </source>
</evidence>
<dbReference type="AlphaFoldDB" id="A0AAN7UMK6"/>
<sequence length="358" mass="42366">MSGAALNSKTWGKSLIYHRKMMNAEYKRGMKRLSFLAEERHIQYRDEYIENVRERIAKNKVFIAEQNKKIKELANRSSHRKNLINMGWDSIKTQLAEEKQKKKDTNKLIFEKTKSLQDRARREWLIEMNDKCTTWNKSPNELKYAKYRLLNKKILERIPRSGNYVLDLNEQPENHQIFESSSVDGYKGPLRSNSHHLANILSKAGSINNITSILKNNNNIGNNTNTNINTEEQLAVDPSSPDYPEYLEFLKYNKERERKRQELIRKRDQKLLSTYHNSLNSENVLNNNTSGIDLDNLTEEFSTFTDMTDLHESNEEYDEDYDEEYDEENDEEYDEENDDDDVNADEDYSFLDKKEKEN</sequence>
<evidence type="ECO:0000256" key="1">
    <source>
        <dbReference type="SAM" id="MobiDB-lite"/>
    </source>
</evidence>
<evidence type="ECO:0000313" key="2">
    <source>
        <dbReference type="EMBL" id="KAK5584763.1"/>
    </source>
</evidence>
<reference evidence="2 3" key="1">
    <citation type="submission" date="2023-11" db="EMBL/GenBank/DDBJ databases">
        <title>Dfirmibasis_genome.</title>
        <authorList>
            <person name="Edelbroek B."/>
            <person name="Kjellin J."/>
            <person name="Jerlstrom-Hultqvist J."/>
            <person name="Soderbom F."/>
        </authorList>
    </citation>
    <scope>NUCLEOTIDE SEQUENCE [LARGE SCALE GENOMIC DNA]</scope>
    <source>
        <strain evidence="2 3">TNS-C-14</strain>
    </source>
</reference>